<proteinExistence type="predicted"/>
<organism evidence="1 2">
    <name type="scientific">Arachis hypogaea</name>
    <name type="common">Peanut</name>
    <dbReference type="NCBI Taxonomy" id="3818"/>
    <lineage>
        <taxon>Eukaryota</taxon>
        <taxon>Viridiplantae</taxon>
        <taxon>Streptophyta</taxon>
        <taxon>Embryophyta</taxon>
        <taxon>Tracheophyta</taxon>
        <taxon>Spermatophyta</taxon>
        <taxon>Magnoliopsida</taxon>
        <taxon>eudicotyledons</taxon>
        <taxon>Gunneridae</taxon>
        <taxon>Pentapetalae</taxon>
        <taxon>rosids</taxon>
        <taxon>fabids</taxon>
        <taxon>Fabales</taxon>
        <taxon>Fabaceae</taxon>
        <taxon>Papilionoideae</taxon>
        <taxon>50 kb inversion clade</taxon>
        <taxon>dalbergioids sensu lato</taxon>
        <taxon>Dalbergieae</taxon>
        <taxon>Pterocarpus clade</taxon>
        <taxon>Arachis</taxon>
    </lineage>
</organism>
<sequence>MTGGTISPKSLENLLRTLKNTMNSSNKTSTALSVVKSPSLLIQVYYSNCTTTL</sequence>
<dbReference type="Proteomes" id="UP000289738">
    <property type="component" value="Unassembled WGS sequence"/>
</dbReference>
<protein>
    <submittedName>
        <fullName evidence="1">Uncharacterized protein</fullName>
    </submittedName>
</protein>
<evidence type="ECO:0000313" key="1">
    <source>
        <dbReference type="EMBL" id="RYQ80171.1"/>
    </source>
</evidence>
<comment type="caution">
    <text evidence="1">The sequence shown here is derived from an EMBL/GenBank/DDBJ whole genome shotgun (WGS) entry which is preliminary data.</text>
</comment>
<dbReference type="AlphaFoldDB" id="A0A444WRY9"/>
<name>A0A444WRY9_ARAHY</name>
<keyword evidence="2" id="KW-1185">Reference proteome</keyword>
<evidence type="ECO:0000313" key="2">
    <source>
        <dbReference type="Proteomes" id="UP000289738"/>
    </source>
</evidence>
<gene>
    <name evidence="1" type="ORF">Ahy_Scaffold1g106754</name>
</gene>
<reference evidence="1 2" key="1">
    <citation type="submission" date="2019-01" db="EMBL/GenBank/DDBJ databases">
        <title>Sequencing of cultivated peanut Arachis hypogaea provides insights into genome evolution and oil improvement.</title>
        <authorList>
            <person name="Chen X."/>
        </authorList>
    </citation>
    <scope>NUCLEOTIDE SEQUENCE [LARGE SCALE GENOMIC DNA]</scope>
    <source>
        <strain evidence="2">cv. Fuhuasheng</strain>
        <tissue evidence="1">Leaves</tissue>
    </source>
</reference>
<accession>A0A444WRY9</accession>
<dbReference type="EMBL" id="SDMP01000021">
    <property type="protein sequence ID" value="RYQ80171.1"/>
    <property type="molecule type" value="Genomic_DNA"/>
</dbReference>